<comment type="pathway">
    <text evidence="2 8">Glycan metabolism; pectin degradation; 2-dehydro-3-deoxy-D-gluconate from pectin: step 2/5.</text>
</comment>
<dbReference type="InterPro" id="IPR011050">
    <property type="entry name" value="Pectin_lyase_fold/virulence"/>
</dbReference>
<dbReference type="EMBL" id="DUZY01000001">
    <property type="protein sequence ID" value="DAD19442.1"/>
    <property type="molecule type" value="Genomic_DNA"/>
</dbReference>
<protein>
    <recommendedName>
        <fullName evidence="3 8">Pectate lyase</fullName>
        <ecNumber evidence="3 8">4.2.2.2</ecNumber>
    </recommendedName>
</protein>
<feature type="region of interest" description="Disordered" evidence="9">
    <location>
        <begin position="19"/>
        <end position="45"/>
    </location>
</feature>
<keyword evidence="4 8" id="KW-0479">Metal-binding</keyword>
<gene>
    <name evidence="11" type="ORF">HUJ06_020905</name>
</gene>
<evidence type="ECO:0000259" key="10">
    <source>
        <dbReference type="SMART" id="SM00656"/>
    </source>
</evidence>
<dbReference type="PRINTS" id="PR00807">
    <property type="entry name" value="AMBALLERGEN"/>
</dbReference>
<dbReference type="PANTHER" id="PTHR31683:SF18">
    <property type="entry name" value="PECTATE LYASE 21-RELATED"/>
    <property type="match status" value="1"/>
</dbReference>
<evidence type="ECO:0000256" key="4">
    <source>
        <dbReference type="ARBA" id="ARBA00022723"/>
    </source>
</evidence>
<organism evidence="11 12">
    <name type="scientific">Nelumbo nucifera</name>
    <name type="common">Sacred lotus</name>
    <dbReference type="NCBI Taxonomy" id="4432"/>
    <lineage>
        <taxon>Eukaryota</taxon>
        <taxon>Viridiplantae</taxon>
        <taxon>Streptophyta</taxon>
        <taxon>Embryophyta</taxon>
        <taxon>Tracheophyta</taxon>
        <taxon>Spermatophyta</taxon>
        <taxon>Magnoliopsida</taxon>
        <taxon>Proteales</taxon>
        <taxon>Nelumbonaceae</taxon>
        <taxon>Nelumbo</taxon>
    </lineage>
</organism>
<dbReference type="InterPro" id="IPR018082">
    <property type="entry name" value="AmbAllergen"/>
</dbReference>
<comment type="cofactor">
    <cofactor evidence="8">
        <name>Ca(2+)</name>
        <dbReference type="ChEBI" id="CHEBI:29108"/>
    </cofactor>
    <text evidence="8">Binds 1 Ca(2+) ion. Required for its activity.</text>
</comment>
<dbReference type="Proteomes" id="UP000607653">
    <property type="component" value="Unassembled WGS sequence"/>
</dbReference>
<dbReference type="PANTHER" id="PTHR31683">
    <property type="entry name" value="PECTATE LYASE 18-RELATED"/>
    <property type="match status" value="1"/>
</dbReference>
<dbReference type="EC" id="4.2.2.2" evidence="3 8"/>
<dbReference type="SUPFAM" id="SSF51126">
    <property type="entry name" value="Pectin lyase-like"/>
    <property type="match status" value="1"/>
</dbReference>
<accession>A0A822XHK9</accession>
<evidence type="ECO:0000256" key="2">
    <source>
        <dbReference type="ARBA" id="ARBA00005220"/>
    </source>
</evidence>
<dbReference type="Gene3D" id="2.160.20.10">
    <property type="entry name" value="Single-stranded right-handed beta-helix, Pectin lyase-like"/>
    <property type="match status" value="1"/>
</dbReference>
<dbReference type="GO" id="GO:0030570">
    <property type="term" value="F:pectate lyase activity"/>
    <property type="evidence" value="ECO:0007669"/>
    <property type="project" value="UniProtKB-EC"/>
</dbReference>
<dbReference type="GO" id="GO:0045490">
    <property type="term" value="P:pectin catabolic process"/>
    <property type="evidence" value="ECO:0007669"/>
    <property type="project" value="UniProtKB-UniPathway"/>
</dbReference>
<feature type="domain" description="Pectate lyase" evidence="10">
    <location>
        <begin position="121"/>
        <end position="265"/>
    </location>
</feature>
<keyword evidence="12" id="KW-1185">Reference proteome</keyword>
<keyword evidence="6 8" id="KW-0106">Calcium</keyword>
<dbReference type="SMART" id="SM00656">
    <property type="entry name" value="Amb_all"/>
    <property type="match status" value="1"/>
</dbReference>
<sequence>MIHEISLCRWNNNITTGYHDEHHHPSSSSSSSSSSRSSKDEEPSCLVDGTKCQYSSCAQGKKLPRCAIGFAGRVTGGAKGTYYMVNRSDDDPKYPAPGTLRFGVNLAGRSKGGAWITFKESMVIKLKDKLWVHSNTTIDGRGVKVTITAKVLALKKVQNVILHNFEVVSTGYSDTIHVFDGSHLVWLDHLTCRDASLGLITVLQGSTDVTISNCYLSNPDYNTLLGASDQDTIDQILRVTVYRNWFDSSTQRMPHCRYNLFFLIV</sequence>
<keyword evidence="7 8" id="KW-0456">Lyase</keyword>
<feature type="compositionally biased region" description="Low complexity" evidence="9">
    <location>
        <begin position="26"/>
        <end position="36"/>
    </location>
</feature>
<evidence type="ECO:0000256" key="5">
    <source>
        <dbReference type="ARBA" id="ARBA00022729"/>
    </source>
</evidence>
<dbReference type="InterPro" id="IPR002022">
    <property type="entry name" value="Pec_lyase"/>
</dbReference>
<evidence type="ECO:0000256" key="3">
    <source>
        <dbReference type="ARBA" id="ARBA00012272"/>
    </source>
</evidence>
<comment type="catalytic activity">
    <reaction evidence="1 8">
        <text>Eliminative cleavage of (1-&gt;4)-alpha-D-galacturonan to give oligosaccharides with 4-deoxy-alpha-D-galact-4-enuronosyl groups at their non-reducing ends.</text>
        <dbReference type="EC" id="4.2.2.2"/>
    </reaction>
</comment>
<keyword evidence="5" id="KW-0732">Signal</keyword>
<reference evidence="11 12" key="1">
    <citation type="journal article" date="2020" name="Mol. Biol. Evol.">
        <title>Distinct Expression and Methylation Patterns for Genes with Different Fates following a Single Whole-Genome Duplication in Flowering Plants.</title>
        <authorList>
            <person name="Shi T."/>
            <person name="Rahmani R.S."/>
            <person name="Gugger P.F."/>
            <person name="Wang M."/>
            <person name="Li H."/>
            <person name="Zhang Y."/>
            <person name="Li Z."/>
            <person name="Wang Q."/>
            <person name="Van de Peer Y."/>
            <person name="Marchal K."/>
            <person name="Chen J."/>
        </authorList>
    </citation>
    <scope>NUCLEOTIDE SEQUENCE [LARGE SCALE GENOMIC DNA]</scope>
    <source>
        <tissue evidence="11">Leaf</tissue>
    </source>
</reference>
<dbReference type="UniPathway" id="UPA00545">
    <property type="reaction ID" value="UER00824"/>
</dbReference>
<name>A0A822XHK9_NELNU</name>
<evidence type="ECO:0000256" key="6">
    <source>
        <dbReference type="ARBA" id="ARBA00022837"/>
    </source>
</evidence>
<evidence type="ECO:0000313" key="12">
    <source>
        <dbReference type="Proteomes" id="UP000607653"/>
    </source>
</evidence>
<comment type="caution">
    <text evidence="11">The sequence shown here is derived from an EMBL/GenBank/DDBJ whole genome shotgun (WGS) entry which is preliminary data.</text>
</comment>
<dbReference type="Pfam" id="PF00544">
    <property type="entry name" value="Pectate_lyase_4"/>
    <property type="match status" value="1"/>
</dbReference>
<evidence type="ECO:0000256" key="7">
    <source>
        <dbReference type="ARBA" id="ARBA00023239"/>
    </source>
</evidence>
<dbReference type="InterPro" id="IPR045032">
    <property type="entry name" value="PEL"/>
</dbReference>
<comment type="similarity">
    <text evidence="8">Belongs to the polysaccharide lyase 1 family.</text>
</comment>
<evidence type="ECO:0000256" key="1">
    <source>
        <dbReference type="ARBA" id="ARBA00000695"/>
    </source>
</evidence>
<dbReference type="GO" id="GO:0046872">
    <property type="term" value="F:metal ion binding"/>
    <property type="evidence" value="ECO:0007669"/>
    <property type="project" value="UniProtKB-KW"/>
</dbReference>
<dbReference type="AlphaFoldDB" id="A0A822XHK9"/>
<proteinExistence type="inferred from homology"/>
<evidence type="ECO:0000256" key="9">
    <source>
        <dbReference type="SAM" id="MobiDB-lite"/>
    </source>
</evidence>
<dbReference type="InterPro" id="IPR012334">
    <property type="entry name" value="Pectin_lyas_fold"/>
</dbReference>
<evidence type="ECO:0000256" key="8">
    <source>
        <dbReference type="RuleBase" id="RU361123"/>
    </source>
</evidence>
<evidence type="ECO:0000313" key="11">
    <source>
        <dbReference type="EMBL" id="DAD19442.1"/>
    </source>
</evidence>